<evidence type="ECO:0000256" key="4">
    <source>
        <dbReference type="ARBA" id="ARBA00022475"/>
    </source>
</evidence>
<name>A0A0E1WXT8_9HYPH</name>
<evidence type="ECO:0000256" key="8">
    <source>
        <dbReference type="ARBA" id="ARBA00022967"/>
    </source>
</evidence>
<keyword evidence="7 11" id="KW-0067">ATP-binding</keyword>
<evidence type="ECO:0000256" key="6">
    <source>
        <dbReference type="ARBA" id="ARBA00022741"/>
    </source>
</evidence>
<accession>A0A0E1WXT8</accession>
<dbReference type="GO" id="GO:0005886">
    <property type="term" value="C:plasma membrane"/>
    <property type="evidence" value="ECO:0007669"/>
    <property type="project" value="UniProtKB-SubCell"/>
</dbReference>
<keyword evidence="9" id="KW-0472">Membrane</keyword>
<protein>
    <submittedName>
        <fullName evidence="11">Oligopeptide transport ATP-binding protein oppD</fullName>
    </submittedName>
</protein>
<dbReference type="GO" id="GO:0005524">
    <property type="term" value="F:ATP binding"/>
    <property type="evidence" value="ECO:0007669"/>
    <property type="project" value="UniProtKB-KW"/>
</dbReference>
<evidence type="ECO:0000313" key="11">
    <source>
        <dbReference type="EMBL" id="EEZ28809.1"/>
    </source>
</evidence>
<keyword evidence="4" id="KW-1003">Cell membrane</keyword>
<comment type="similarity">
    <text evidence="2">Belongs to the ABC transporter superfamily.</text>
</comment>
<gene>
    <name evidence="11" type="ORF">BALG_02162</name>
</gene>
<dbReference type="SUPFAM" id="SSF52540">
    <property type="entry name" value="P-loop containing nucleoside triphosphate hydrolases"/>
    <property type="match status" value="1"/>
</dbReference>
<dbReference type="InterPro" id="IPR003439">
    <property type="entry name" value="ABC_transporter-like_ATP-bd"/>
</dbReference>
<evidence type="ECO:0000259" key="10">
    <source>
        <dbReference type="PROSITE" id="PS50893"/>
    </source>
</evidence>
<organism evidence="11">
    <name type="scientific">Brucella pinnipedialis M292/94/1</name>
    <dbReference type="NCBI Taxonomy" id="520462"/>
    <lineage>
        <taxon>Bacteria</taxon>
        <taxon>Pseudomonadati</taxon>
        <taxon>Pseudomonadota</taxon>
        <taxon>Alphaproteobacteria</taxon>
        <taxon>Hyphomicrobiales</taxon>
        <taxon>Brucellaceae</taxon>
        <taxon>Brucella/Ochrobactrum group</taxon>
        <taxon>Brucella</taxon>
    </lineage>
</organism>
<dbReference type="Gene3D" id="3.40.50.300">
    <property type="entry name" value="P-loop containing nucleotide triphosphate hydrolases"/>
    <property type="match status" value="1"/>
</dbReference>
<dbReference type="SMART" id="SM00382">
    <property type="entry name" value="AAA"/>
    <property type="match status" value="1"/>
</dbReference>
<dbReference type="EMBL" id="EQ999534">
    <property type="protein sequence ID" value="EEZ28809.1"/>
    <property type="molecule type" value="Genomic_DNA"/>
</dbReference>
<comment type="subcellular location">
    <subcellularLocation>
        <location evidence="1">Cell inner membrane</location>
        <topology evidence="1">Peripheral membrane protein</topology>
    </subcellularLocation>
</comment>
<keyword evidence="6" id="KW-0547">Nucleotide-binding</keyword>
<dbReference type="Pfam" id="PF00005">
    <property type="entry name" value="ABC_tran"/>
    <property type="match status" value="1"/>
</dbReference>
<dbReference type="PANTHER" id="PTHR43297">
    <property type="entry name" value="OLIGOPEPTIDE TRANSPORT ATP-BINDING PROTEIN APPD"/>
    <property type="match status" value="1"/>
</dbReference>
<dbReference type="PROSITE" id="PS50893">
    <property type="entry name" value="ABC_TRANSPORTER_2"/>
    <property type="match status" value="1"/>
</dbReference>
<evidence type="ECO:0000256" key="3">
    <source>
        <dbReference type="ARBA" id="ARBA00022448"/>
    </source>
</evidence>
<dbReference type="PANTHER" id="PTHR43297:SF14">
    <property type="entry name" value="ATPASE AAA-TYPE CORE DOMAIN-CONTAINING PROTEIN"/>
    <property type="match status" value="1"/>
</dbReference>
<reference evidence="11" key="1">
    <citation type="submission" date="2009-01" db="EMBL/GenBank/DDBJ databases">
        <title>The Genome Sequence of Brucella pinnipedialis M292/94/1.</title>
        <authorList>
            <consortium name="The Broad Institute Genome Sequencing Platform"/>
            <person name="Ward D."/>
            <person name="Young S.K."/>
            <person name="Kodira C.D."/>
            <person name="Zeng Q."/>
            <person name="Koehrsen M."/>
            <person name="Alvarado L."/>
            <person name="Berlin A."/>
            <person name="Borenstein D."/>
            <person name="Chen Z."/>
            <person name="Engels R."/>
            <person name="Freedman E."/>
            <person name="Gellesch M."/>
            <person name="Goldberg J."/>
            <person name="Griggs A."/>
            <person name="Gujja S."/>
            <person name="Heiman D."/>
            <person name="Hepburn T."/>
            <person name="Howarth C."/>
            <person name="Jen D."/>
            <person name="Larson L."/>
            <person name="Lewis B."/>
            <person name="Mehta T."/>
            <person name="Park D."/>
            <person name="Pearson M."/>
            <person name="Roberts A."/>
            <person name="Saif S."/>
            <person name="Shea T."/>
            <person name="Shenoy N."/>
            <person name="Sisk P."/>
            <person name="Stolte C."/>
            <person name="Sykes S."/>
            <person name="Walk T."/>
            <person name="White J."/>
            <person name="Yandava C."/>
            <person name="Whatmore A.M."/>
            <person name="Perrett L.L."/>
            <person name="O'Callaghan D."/>
            <person name="Nusbaum C."/>
            <person name="Galagan J."/>
            <person name="Birren B."/>
        </authorList>
    </citation>
    <scope>NUCLEOTIDE SEQUENCE [LARGE SCALE GENOMIC DNA]</scope>
    <source>
        <strain evidence="11">M292/94/1</strain>
    </source>
</reference>
<evidence type="ECO:0000256" key="2">
    <source>
        <dbReference type="ARBA" id="ARBA00005417"/>
    </source>
</evidence>
<keyword evidence="5" id="KW-0997">Cell inner membrane</keyword>
<dbReference type="Proteomes" id="UP000004659">
    <property type="component" value="Unassembled WGS sequence"/>
</dbReference>
<sequence length="302" mass="31889">MGRHDCRGAHGSSLCPLAFHPAGGGAGAHGRRRLSGGRGIDRGYVPARGAAMSKLVRLEKLSVRYGREMALQNIDLDIASGEILAVIGESGSGKSTLALALASLLPAGAHVTGGMEWAAGRLQPGRDIGFIFQDPASSFDPLMTVGAQLVETIRAHENSGRGQARAKAIALLERVHIPAPDESFHRYPHQFSGGQKQRIAVALAIAANSRLLIADEPTSALDTIVQKEITALLQRLVREDGMTLVFITHDIALASGLADRIAVFRHGRLIETGSAAFIVAKPQTDYTKALIAAVPDLEAVHG</sequence>
<dbReference type="InterPro" id="IPR050388">
    <property type="entry name" value="ABC_Ni/Peptide_Import"/>
</dbReference>
<dbReference type="HOGENOM" id="CLU_000604_1_23_5"/>
<keyword evidence="3" id="KW-0813">Transport</keyword>
<proteinExistence type="inferred from homology"/>
<dbReference type="InterPro" id="IPR027417">
    <property type="entry name" value="P-loop_NTPase"/>
</dbReference>
<evidence type="ECO:0000256" key="7">
    <source>
        <dbReference type="ARBA" id="ARBA00022840"/>
    </source>
</evidence>
<dbReference type="CDD" id="cd03257">
    <property type="entry name" value="ABC_NikE_OppD_transporters"/>
    <property type="match status" value="1"/>
</dbReference>
<evidence type="ECO:0000256" key="9">
    <source>
        <dbReference type="ARBA" id="ARBA00023136"/>
    </source>
</evidence>
<dbReference type="GO" id="GO:0016887">
    <property type="term" value="F:ATP hydrolysis activity"/>
    <property type="evidence" value="ECO:0007669"/>
    <property type="project" value="InterPro"/>
</dbReference>
<keyword evidence="8" id="KW-1278">Translocase</keyword>
<feature type="domain" description="ABC transporter" evidence="10">
    <location>
        <begin position="56"/>
        <end position="291"/>
    </location>
</feature>
<dbReference type="PROSITE" id="PS00211">
    <property type="entry name" value="ABC_TRANSPORTER_1"/>
    <property type="match status" value="1"/>
</dbReference>
<dbReference type="InterPro" id="IPR003593">
    <property type="entry name" value="AAA+_ATPase"/>
</dbReference>
<evidence type="ECO:0000256" key="5">
    <source>
        <dbReference type="ARBA" id="ARBA00022519"/>
    </source>
</evidence>
<dbReference type="AlphaFoldDB" id="A0A0E1WXT8"/>
<evidence type="ECO:0000256" key="1">
    <source>
        <dbReference type="ARBA" id="ARBA00004417"/>
    </source>
</evidence>
<dbReference type="InterPro" id="IPR017871">
    <property type="entry name" value="ABC_transporter-like_CS"/>
</dbReference>